<keyword evidence="1" id="KW-0812">Transmembrane</keyword>
<dbReference type="RefSeq" id="WP_175348042.1">
    <property type="nucleotide sequence ID" value="NZ_JABMCI010000066.1"/>
</dbReference>
<dbReference type="Proteomes" id="UP000565724">
    <property type="component" value="Unassembled WGS sequence"/>
</dbReference>
<keyword evidence="3" id="KW-1185">Reference proteome</keyword>
<feature type="transmembrane region" description="Helical" evidence="1">
    <location>
        <begin position="137"/>
        <end position="157"/>
    </location>
</feature>
<proteinExistence type="predicted"/>
<protein>
    <submittedName>
        <fullName evidence="2">Uncharacterized protein</fullName>
    </submittedName>
</protein>
<dbReference type="AlphaFoldDB" id="A0A7Y6A1L5"/>
<reference evidence="2 3" key="1">
    <citation type="submission" date="2020-05" db="EMBL/GenBank/DDBJ databases">
        <title>Genome Sequencing of Type Strains.</title>
        <authorList>
            <person name="Lemaire J.F."/>
            <person name="Inderbitzin P."/>
            <person name="Gregorio O.A."/>
            <person name="Collins S.B."/>
            <person name="Wespe N."/>
            <person name="Knight-Connoni V."/>
        </authorList>
    </citation>
    <scope>NUCLEOTIDE SEQUENCE [LARGE SCALE GENOMIC DNA]</scope>
    <source>
        <strain evidence="2 3">ATCC 25174</strain>
    </source>
</reference>
<name>A0A7Y6A1L5_9CELL</name>
<sequence>MSTTLRDTLIRERYLTRFSWALQDFPKYKRVVRELRTELTAASAEVGMRQAVADLGHPRVLAESYLSGLGRPVPRWTTGAVWGALAVGAVVYLVVAYTIGTLDTLDQLGGGTVEREFLGATVVYTHDDGEISTGFTLTWQALVFYAAVFTVPFLLGARVWRAWGTRSAQGSVRMTVA</sequence>
<evidence type="ECO:0000313" key="2">
    <source>
        <dbReference type="EMBL" id="NUU18116.1"/>
    </source>
</evidence>
<organism evidence="2 3">
    <name type="scientific">Cellulomonas humilata</name>
    <dbReference type="NCBI Taxonomy" id="144055"/>
    <lineage>
        <taxon>Bacteria</taxon>
        <taxon>Bacillati</taxon>
        <taxon>Actinomycetota</taxon>
        <taxon>Actinomycetes</taxon>
        <taxon>Micrococcales</taxon>
        <taxon>Cellulomonadaceae</taxon>
        <taxon>Cellulomonas</taxon>
    </lineage>
</organism>
<evidence type="ECO:0000256" key="1">
    <source>
        <dbReference type="SAM" id="Phobius"/>
    </source>
</evidence>
<comment type="caution">
    <text evidence="2">The sequence shown here is derived from an EMBL/GenBank/DDBJ whole genome shotgun (WGS) entry which is preliminary data.</text>
</comment>
<dbReference type="EMBL" id="JABMCI010000066">
    <property type="protein sequence ID" value="NUU18116.1"/>
    <property type="molecule type" value="Genomic_DNA"/>
</dbReference>
<feature type="transmembrane region" description="Helical" evidence="1">
    <location>
        <begin position="79"/>
        <end position="99"/>
    </location>
</feature>
<gene>
    <name evidence="2" type="ORF">HP550_12740</name>
</gene>
<evidence type="ECO:0000313" key="3">
    <source>
        <dbReference type="Proteomes" id="UP000565724"/>
    </source>
</evidence>
<keyword evidence="1" id="KW-0472">Membrane</keyword>
<accession>A0A7Y6A1L5</accession>
<keyword evidence="1" id="KW-1133">Transmembrane helix</keyword>